<dbReference type="Pfam" id="PF05719">
    <property type="entry name" value="GPP34"/>
    <property type="match status" value="1"/>
</dbReference>
<keyword evidence="2" id="KW-0333">Golgi apparatus</keyword>
<keyword evidence="4" id="KW-0472">Membrane</keyword>
<evidence type="ECO:0000256" key="3">
    <source>
        <dbReference type="ARBA" id="ARBA00023121"/>
    </source>
</evidence>
<evidence type="ECO:0000256" key="2">
    <source>
        <dbReference type="ARBA" id="ARBA00023034"/>
    </source>
</evidence>
<evidence type="ECO:0000313" key="5">
    <source>
        <dbReference type="EMBL" id="MCO8276266.1"/>
    </source>
</evidence>
<dbReference type="Gene3D" id="1.10.3630.10">
    <property type="entry name" value="yeast vps74-n-term truncation variant domain like"/>
    <property type="match status" value="1"/>
</dbReference>
<dbReference type="Proteomes" id="UP001523369">
    <property type="component" value="Unassembled WGS sequence"/>
</dbReference>
<dbReference type="RefSeq" id="WP_253242299.1">
    <property type="nucleotide sequence ID" value="NZ_JAMYJR010000042.1"/>
</dbReference>
<dbReference type="EMBL" id="JAMYJR010000042">
    <property type="protein sequence ID" value="MCO8276266.1"/>
    <property type="molecule type" value="Genomic_DNA"/>
</dbReference>
<accession>A0ABT1E371</accession>
<protein>
    <submittedName>
        <fullName evidence="5">GPP34 family phosphoprotein</fullName>
    </submittedName>
</protein>
<evidence type="ECO:0000256" key="1">
    <source>
        <dbReference type="ARBA" id="ARBA00004255"/>
    </source>
</evidence>
<keyword evidence="6" id="KW-1185">Reference proteome</keyword>
<comment type="caution">
    <text evidence="5">The sequence shown here is derived from an EMBL/GenBank/DDBJ whole genome shotgun (WGS) entry which is preliminary data.</text>
</comment>
<evidence type="ECO:0000256" key="4">
    <source>
        <dbReference type="ARBA" id="ARBA00023136"/>
    </source>
</evidence>
<sequence length="215" mass="22905">MTPRIGPPTLAEDVLLVLHQFRPGPEALAGAVLADLSLGEHVRTLPGRGGSTRVEAVAERPPADDILRSAWEFLRSRPRGVQAALAEIGPTLLGPVRQRLMRRGDVNINPDALAEPGARRRGRLLSGVREMLVDGKAEAPQRIAALAALISASGMLRRLDPEIPWTPAVVARAERLENDVWGARAVAEALARSVAAALAGNMIVAAAVLQSRDRC</sequence>
<dbReference type="InterPro" id="IPR038261">
    <property type="entry name" value="GPP34-like_sf"/>
</dbReference>
<reference evidence="5 6" key="1">
    <citation type="submission" date="2022-06" db="EMBL/GenBank/DDBJ databases">
        <title>New Species of the Genus Actinoplanes, ActinopZanes ferrugineus.</title>
        <authorList>
            <person name="Ding P."/>
        </authorList>
    </citation>
    <scope>NUCLEOTIDE SEQUENCE [LARGE SCALE GENOMIC DNA]</scope>
    <source>
        <strain evidence="5 6">TRM88003</strain>
    </source>
</reference>
<evidence type="ECO:0000313" key="6">
    <source>
        <dbReference type="Proteomes" id="UP001523369"/>
    </source>
</evidence>
<comment type="subcellular location">
    <subcellularLocation>
        <location evidence="1">Golgi apparatus membrane</location>
        <topology evidence="1">Peripheral membrane protein</topology>
        <orientation evidence="1">Cytoplasmic side</orientation>
    </subcellularLocation>
</comment>
<gene>
    <name evidence="5" type="ORF">M1L60_37375</name>
</gene>
<name>A0ABT1E371_9ACTN</name>
<organism evidence="5 6">
    <name type="scientific">Paractinoplanes aksuensis</name>
    <dbReference type="NCBI Taxonomy" id="2939490"/>
    <lineage>
        <taxon>Bacteria</taxon>
        <taxon>Bacillati</taxon>
        <taxon>Actinomycetota</taxon>
        <taxon>Actinomycetes</taxon>
        <taxon>Micromonosporales</taxon>
        <taxon>Micromonosporaceae</taxon>
        <taxon>Paractinoplanes</taxon>
    </lineage>
</organism>
<proteinExistence type="predicted"/>
<keyword evidence="3" id="KW-0446">Lipid-binding</keyword>
<dbReference type="InterPro" id="IPR008628">
    <property type="entry name" value="GPP34-like"/>
</dbReference>